<keyword evidence="1" id="KW-1133">Transmembrane helix</keyword>
<evidence type="ECO:0000256" key="1">
    <source>
        <dbReference type="SAM" id="Phobius"/>
    </source>
</evidence>
<evidence type="ECO:0000313" key="2">
    <source>
        <dbReference type="EMBL" id="MDU0114129.1"/>
    </source>
</evidence>
<accession>A0ABU3R378</accession>
<sequence>MLLLSILLMIVSFFLYMTVVIDMFKKKTWLGFLGLFLFPFTFYHAFKNYSGNRKRISWLLVITCVFPFSYIQYELSVGDKELSPFFAKAQEINSMSCVKGSTVSTNAGRTFYQVWCNPENLNDVNYTNESELVSGYKDAFVIPMLTSYKETFGLIEDKGIVLGIASPSELYACYKIENPGKIVKSWSSFEACG</sequence>
<dbReference type="Proteomes" id="UP001257914">
    <property type="component" value="Unassembled WGS sequence"/>
</dbReference>
<dbReference type="EMBL" id="JAWCUA010000010">
    <property type="protein sequence ID" value="MDU0114129.1"/>
    <property type="molecule type" value="Genomic_DNA"/>
</dbReference>
<reference evidence="2 3" key="1">
    <citation type="submission" date="2023-10" db="EMBL/GenBank/DDBJ databases">
        <title>Psychrosphaera aquimaarina strain SW33 isolated from seawater.</title>
        <authorList>
            <person name="Bayburt H."/>
            <person name="Kim J.M."/>
            <person name="Choi B.J."/>
            <person name="Jeon C.O."/>
        </authorList>
    </citation>
    <scope>NUCLEOTIDE SEQUENCE [LARGE SCALE GENOMIC DNA]</scope>
    <source>
        <strain evidence="2 3">KCTC 52743</strain>
    </source>
</reference>
<feature type="transmembrane region" description="Helical" evidence="1">
    <location>
        <begin position="6"/>
        <end position="24"/>
    </location>
</feature>
<proteinExistence type="predicted"/>
<feature type="transmembrane region" description="Helical" evidence="1">
    <location>
        <begin position="29"/>
        <end position="46"/>
    </location>
</feature>
<evidence type="ECO:0000313" key="3">
    <source>
        <dbReference type="Proteomes" id="UP001257914"/>
    </source>
</evidence>
<keyword evidence="3" id="KW-1185">Reference proteome</keyword>
<name>A0ABU3R378_9GAMM</name>
<organism evidence="2 3">
    <name type="scientific">Psychrosphaera aquimarina</name>
    <dbReference type="NCBI Taxonomy" id="2044854"/>
    <lineage>
        <taxon>Bacteria</taxon>
        <taxon>Pseudomonadati</taxon>
        <taxon>Pseudomonadota</taxon>
        <taxon>Gammaproteobacteria</taxon>
        <taxon>Alteromonadales</taxon>
        <taxon>Pseudoalteromonadaceae</taxon>
        <taxon>Psychrosphaera</taxon>
    </lineage>
</organism>
<feature type="transmembrane region" description="Helical" evidence="1">
    <location>
        <begin position="58"/>
        <end position="75"/>
    </location>
</feature>
<protein>
    <submittedName>
        <fullName evidence="2">Uncharacterized protein</fullName>
    </submittedName>
</protein>
<comment type="caution">
    <text evidence="2">The sequence shown here is derived from an EMBL/GenBank/DDBJ whole genome shotgun (WGS) entry which is preliminary data.</text>
</comment>
<keyword evidence="1" id="KW-0812">Transmembrane</keyword>
<keyword evidence="1" id="KW-0472">Membrane</keyword>
<gene>
    <name evidence="2" type="ORF">RT723_14235</name>
</gene>
<dbReference type="RefSeq" id="WP_315947735.1">
    <property type="nucleotide sequence ID" value="NZ_JAWCUA010000010.1"/>
</dbReference>